<dbReference type="Proteomes" id="UP000442694">
    <property type="component" value="Unassembled WGS sequence"/>
</dbReference>
<dbReference type="SUPFAM" id="SSF55874">
    <property type="entry name" value="ATPase domain of HSP90 chaperone/DNA topoisomerase II/histidine kinase"/>
    <property type="match status" value="1"/>
</dbReference>
<dbReference type="SMART" id="SM00387">
    <property type="entry name" value="HATPase_c"/>
    <property type="match status" value="1"/>
</dbReference>
<proteinExistence type="predicted"/>
<reference evidence="3 4" key="1">
    <citation type="submission" date="2019-10" db="EMBL/GenBank/DDBJ databases">
        <title>New genus of Silvanigrellaceae.</title>
        <authorList>
            <person name="Pitt A."/>
            <person name="Hahn M.W."/>
        </authorList>
    </citation>
    <scope>NUCLEOTIDE SEQUENCE [LARGE SCALE GENOMIC DNA]</scope>
    <source>
        <strain evidence="3 4">33A1-SZDP</strain>
    </source>
</reference>
<dbReference type="Gene3D" id="3.30.565.10">
    <property type="entry name" value="Histidine kinase-like ATPase, C-terminal domain"/>
    <property type="match status" value="1"/>
</dbReference>
<sequence length="550" mass="64454">MKNYFNNLSFYSFIKIELFCLILLSLVLVENYIYYKKNMNEIFYSGSGYIQHLSKFNNSDDILTRLIEFSLSIYNYEKSNSNNFSVDIWNCQICGEKNSPIWSITDIEINEVRKNIIKDNLKSNNSFIIFNKYLYIANIYETKNKEYKVVYYKKFIFFFGLPFIFSLVFLNIIFFFFLTFFIALPLRVFHARKQDKLISRIRVNTINNTVNLIKHSLDNQFNVLNSTGNKDEIVKRAIHYNQQVAELIDESSFTSINPEEFIKSFAKFSNINIQVIININTFNEINYINKYLEHAIIVLIDNALHASVQASQIKINILQKKNNSKVTIDITNNGTPIEESIKNKIFSGFTSKKDGHGKGLSNLKEMLNRSSADIILLKSRQTTFRITLPCLKDSRCRIIKNMTEQKIPKIILTENFKTKKSDPLVILLEDETLFWNSWKEKMTDAQILCFENPDSFFSHTIGMRIKNEPFLSKIDLIICDFNFGDYDLIDSEFFKDIYKYSDDLFTGNIIICSSFENNVKNRVPSEYLKLIKTFLPKKPIKYEDIIIKLA</sequence>
<dbReference type="InterPro" id="IPR003594">
    <property type="entry name" value="HATPase_dom"/>
</dbReference>
<evidence type="ECO:0000256" key="1">
    <source>
        <dbReference type="SAM" id="Phobius"/>
    </source>
</evidence>
<evidence type="ECO:0000313" key="3">
    <source>
        <dbReference type="EMBL" id="KAB8029146.1"/>
    </source>
</evidence>
<keyword evidence="1" id="KW-0472">Membrane</keyword>
<dbReference type="InterPro" id="IPR005467">
    <property type="entry name" value="His_kinase_dom"/>
</dbReference>
<protein>
    <recommendedName>
        <fullName evidence="2">Histidine kinase domain-containing protein</fullName>
    </recommendedName>
</protein>
<dbReference type="Pfam" id="PF02518">
    <property type="entry name" value="HATPase_c"/>
    <property type="match status" value="1"/>
</dbReference>
<evidence type="ECO:0000313" key="4">
    <source>
        <dbReference type="Proteomes" id="UP000442694"/>
    </source>
</evidence>
<accession>A0A833JBZ4</accession>
<name>A0A833JBZ4_9BACT</name>
<gene>
    <name evidence="3" type="ORF">GCL57_11450</name>
</gene>
<dbReference type="RefSeq" id="WP_152213487.1">
    <property type="nucleotide sequence ID" value="NZ_WFLN01000008.1"/>
</dbReference>
<dbReference type="PROSITE" id="PS50109">
    <property type="entry name" value="HIS_KIN"/>
    <property type="match status" value="1"/>
</dbReference>
<comment type="caution">
    <text evidence="3">The sequence shown here is derived from an EMBL/GenBank/DDBJ whole genome shotgun (WGS) entry which is preliminary data.</text>
</comment>
<evidence type="ECO:0000259" key="2">
    <source>
        <dbReference type="PROSITE" id="PS50109"/>
    </source>
</evidence>
<organism evidence="3 4">
    <name type="scientific">Fluviispira multicolorata</name>
    <dbReference type="NCBI Taxonomy" id="2654512"/>
    <lineage>
        <taxon>Bacteria</taxon>
        <taxon>Pseudomonadati</taxon>
        <taxon>Bdellovibrionota</taxon>
        <taxon>Oligoflexia</taxon>
        <taxon>Silvanigrellales</taxon>
        <taxon>Silvanigrellaceae</taxon>
        <taxon>Fluviispira</taxon>
    </lineage>
</organism>
<keyword evidence="4" id="KW-1185">Reference proteome</keyword>
<dbReference type="InterPro" id="IPR036890">
    <property type="entry name" value="HATPase_C_sf"/>
</dbReference>
<dbReference type="AlphaFoldDB" id="A0A833JBZ4"/>
<feature type="domain" description="Histidine kinase" evidence="2">
    <location>
        <begin position="292"/>
        <end position="392"/>
    </location>
</feature>
<dbReference type="EMBL" id="WFLN01000008">
    <property type="protein sequence ID" value="KAB8029146.1"/>
    <property type="molecule type" value="Genomic_DNA"/>
</dbReference>
<feature type="transmembrane region" description="Helical" evidence="1">
    <location>
        <begin position="12"/>
        <end position="35"/>
    </location>
</feature>
<keyword evidence="1" id="KW-0812">Transmembrane</keyword>
<keyword evidence="1" id="KW-1133">Transmembrane helix</keyword>
<feature type="transmembrane region" description="Helical" evidence="1">
    <location>
        <begin position="155"/>
        <end position="184"/>
    </location>
</feature>